<dbReference type="EC" id="6.3.4.19" evidence="6"/>
<evidence type="ECO:0000256" key="1">
    <source>
        <dbReference type="ARBA" id="ARBA00022598"/>
    </source>
</evidence>
<dbReference type="PANTHER" id="PTHR43033:SF1">
    <property type="entry name" value="TRNA(ILE)-LYSIDINE SYNTHASE-RELATED"/>
    <property type="match status" value="1"/>
</dbReference>
<dbReference type="HAMAP" id="MF_01161">
    <property type="entry name" value="tRNA_Ile_lys_synt"/>
    <property type="match status" value="1"/>
</dbReference>
<protein>
    <recommendedName>
        <fullName evidence="6">tRNA(Ile)-lysidine synthase</fullName>
        <ecNumber evidence="6">6.3.4.19</ecNumber>
    </recommendedName>
    <alternativeName>
        <fullName evidence="6">tRNA(Ile)-2-lysyl-cytidine synthase</fullName>
    </alternativeName>
    <alternativeName>
        <fullName evidence="6">tRNA(Ile)-lysidine synthetase</fullName>
    </alternativeName>
</protein>
<dbReference type="Gene3D" id="3.40.50.620">
    <property type="entry name" value="HUPs"/>
    <property type="match status" value="1"/>
</dbReference>
<evidence type="ECO:0000313" key="9">
    <source>
        <dbReference type="Proteomes" id="UP000092987"/>
    </source>
</evidence>
<comment type="caution">
    <text evidence="8">The sequence shown here is derived from an EMBL/GenBank/DDBJ whole genome shotgun (WGS) entry which is preliminary data.</text>
</comment>
<comment type="similarity">
    <text evidence="6">Belongs to the tRNA(Ile)-lysidine synthase family.</text>
</comment>
<dbReference type="PANTHER" id="PTHR43033">
    <property type="entry name" value="TRNA(ILE)-LYSIDINE SYNTHASE-RELATED"/>
    <property type="match status" value="1"/>
</dbReference>
<proteinExistence type="inferred from homology"/>
<evidence type="ECO:0000256" key="6">
    <source>
        <dbReference type="HAMAP-Rule" id="MF_01161"/>
    </source>
</evidence>
<dbReference type="RefSeq" id="WP_066389990.1">
    <property type="nucleotide sequence ID" value="NZ_CP035926.1"/>
</dbReference>
<evidence type="ECO:0000256" key="5">
    <source>
        <dbReference type="ARBA" id="ARBA00048539"/>
    </source>
</evidence>
<dbReference type="Pfam" id="PF01171">
    <property type="entry name" value="ATP_bind_3"/>
    <property type="match status" value="1"/>
</dbReference>
<dbReference type="CDD" id="cd01992">
    <property type="entry name" value="TilS_N"/>
    <property type="match status" value="1"/>
</dbReference>
<name>A0A1C7WPQ2_9BACT</name>
<organism evidence="8 9">
    <name type="scientific">Aliarcobacter thereius LMG 24486</name>
    <dbReference type="NCBI Taxonomy" id="1032240"/>
    <lineage>
        <taxon>Bacteria</taxon>
        <taxon>Pseudomonadati</taxon>
        <taxon>Campylobacterota</taxon>
        <taxon>Epsilonproteobacteria</taxon>
        <taxon>Campylobacterales</taxon>
        <taxon>Arcobacteraceae</taxon>
        <taxon>Aliarcobacter</taxon>
    </lineage>
</organism>
<dbReference type="Proteomes" id="UP000092987">
    <property type="component" value="Unassembled WGS sequence"/>
</dbReference>
<dbReference type="InterPro" id="IPR014729">
    <property type="entry name" value="Rossmann-like_a/b/a_fold"/>
</dbReference>
<reference evidence="8 9" key="1">
    <citation type="submission" date="2015-10" db="EMBL/GenBank/DDBJ databases">
        <authorList>
            <person name="Rovetto F.F."/>
            <person name="Cocolin L.L."/>
            <person name="Illeghems K.K."/>
            <person name="Van Nieuwerbuegh F.F."/>
            <person name="Houf K.K."/>
        </authorList>
    </citation>
    <scope>NUCLEOTIDE SEQUENCE [LARGE SCALE GENOMIC DNA]</scope>
    <source>
        <strain evidence="8 9">LMG 24486</strain>
    </source>
</reference>
<accession>A0A1C7WPQ2</accession>
<evidence type="ECO:0000313" key="8">
    <source>
        <dbReference type="EMBL" id="OCL94815.1"/>
    </source>
</evidence>
<keyword evidence="4" id="KW-0067">ATP-binding</keyword>
<comment type="caution">
    <text evidence="6">Lacks conserved residue(s) required for the propagation of feature annotation.</text>
</comment>
<comment type="subcellular location">
    <subcellularLocation>
        <location evidence="6">Cytoplasm</location>
    </subcellularLocation>
</comment>
<dbReference type="SUPFAM" id="SSF52402">
    <property type="entry name" value="Adenine nucleotide alpha hydrolases-like"/>
    <property type="match status" value="1"/>
</dbReference>
<sequence length="326" mass="38903">MIVDFSKLNNKKNLLAFSAGVDSSALFFLLLNSNTPFDIAIVNYNLRDQSKEEIKYAKELAEKYNKKIYIKDIKFDSNSNFEKNARDSRYDFFEKIIEENSYDILITAHQLNDLFEWFLMQFSKGAGLFELLGMQEFDKREKYSIFRPLLNISRNELENYLRKNKIKYFIDSSNSDEKYRRNYFRNRFSDQFINNFSDGVKNSFEFLKKDMNSLNLKLSPIKIFNDLEIFENLNDDNLNLKIIDISLKKRGFLISQKQRDEILKQKEITLSHKINVAINENYIFIAPKEDITLDKDFKEFCRVKKIPKNIRAYIYKNSIKKEDLVF</sequence>
<evidence type="ECO:0000256" key="3">
    <source>
        <dbReference type="ARBA" id="ARBA00022741"/>
    </source>
</evidence>
<keyword evidence="9" id="KW-1185">Reference proteome</keyword>
<keyword evidence="6" id="KW-0963">Cytoplasm</keyword>
<comment type="function">
    <text evidence="6">Ligates lysine onto the cytidine present at position 34 of the AUA codon-specific tRNA(Ile) that contains the anticodon CAU, in an ATP-dependent manner. Cytidine is converted to lysidine, thus changing the amino acid specificity of the tRNA from methionine to isoleucine.</text>
</comment>
<keyword evidence="3" id="KW-0547">Nucleotide-binding</keyword>
<dbReference type="EMBL" id="LLKQ01000001">
    <property type="protein sequence ID" value="OCL94815.1"/>
    <property type="molecule type" value="Genomic_DNA"/>
</dbReference>
<dbReference type="GO" id="GO:0032267">
    <property type="term" value="F:tRNA(Ile)-lysidine synthase activity"/>
    <property type="evidence" value="ECO:0007669"/>
    <property type="project" value="UniProtKB-EC"/>
</dbReference>
<evidence type="ECO:0000256" key="4">
    <source>
        <dbReference type="ARBA" id="ARBA00022840"/>
    </source>
</evidence>
<feature type="domain" description="tRNA(Ile)-lysidine/2-thiocytidine synthase N-terminal" evidence="7">
    <location>
        <begin position="13"/>
        <end position="186"/>
    </location>
</feature>
<keyword evidence="2 6" id="KW-0819">tRNA processing</keyword>
<gene>
    <name evidence="6 8" type="primary">tilS</name>
    <name evidence="8" type="ORF">AA347_00254</name>
</gene>
<dbReference type="NCBIfam" id="TIGR02432">
    <property type="entry name" value="lysidine_TilS_N"/>
    <property type="match status" value="1"/>
</dbReference>
<dbReference type="InterPro" id="IPR011063">
    <property type="entry name" value="TilS/TtcA_N"/>
</dbReference>
<dbReference type="InterPro" id="IPR012795">
    <property type="entry name" value="tRNA_Ile_lys_synt_N"/>
</dbReference>
<evidence type="ECO:0000256" key="2">
    <source>
        <dbReference type="ARBA" id="ARBA00022694"/>
    </source>
</evidence>
<dbReference type="InterPro" id="IPR012094">
    <property type="entry name" value="tRNA_Ile_lys_synt"/>
</dbReference>
<evidence type="ECO:0000259" key="7">
    <source>
        <dbReference type="Pfam" id="PF01171"/>
    </source>
</evidence>
<comment type="catalytic activity">
    <reaction evidence="5 6">
        <text>cytidine(34) in tRNA(Ile2) + L-lysine + ATP = lysidine(34) in tRNA(Ile2) + AMP + diphosphate + H(+)</text>
        <dbReference type="Rhea" id="RHEA:43744"/>
        <dbReference type="Rhea" id="RHEA-COMP:10625"/>
        <dbReference type="Rhea" id="RHEA-COMP:10670"/>
        <dbReference type="ChEBI" id="CHEBI:15378"/>
        <dbReference type="ChEBI" id="CHEBI:30616"/>
        <dbReference type="ChEBI" id="CHEBI:32551"/>
        <dbReference type="ChEBI" id="CHEBI:33019"/>
        <dbReference type="ChEBI" id="CHEBI:82748"/>
        <dbReference type="ChEBI" id="CHEBI:83665"/>
        <dbReference type="ChEBI" id="CHEBI:456215"/>
        <dbReference type="EC" id="6.3.4.19"/>
    </reaction>
</comment>
<keyword evidence="1 6" id="KW-0436">Ligase</keyword>